<protein>
    <submittedName>
        <fullName evidence="2">Uncharacterized protein</fullName>
    </submittedName>
</protein>
<gene>
    <name evidence="2" type="ORF">F2P81_001254</name>
</gene>
<sequence length="109" mass="11826">MKKNSRRRCEADDDSVEGRDEAPGSSSPHHFALGSVCSHMYMEKPPSSSFQNKIDIKVNIASQHSLRPIITGAHDAAIRGFTDKIPGITGSTFLQDVVNTMDDPAGWVG</sequence>
<dbReference type="AlphaFoldDB" id="A0A6A4TYQ8"/>
<reference evidence="2 3" key="1">
    <citation type="submission" date="2019-06" db="EMBL/GenBank/DDBJ databases">
        <title>Draft genomes of female and male turbot (Scophthalmus maximus).</title>
        <authorList>
            <person name="Xu H."/>
            <person name="Xu X.-W."/>
            <person name="Shao C."/>
            <person name="Chen S."/>
        </authorList>
    </citation>
    <scope>NUCLEOTIDE SEQUENCE [LARGE SCALE GENOMIC DNA]</scope>
    <source>
        <strain evidence="2">Ysfricsl-2016a</strain>
        <tissue evidence="2">Blood</tissue>
    </source>
</reference>
<evidence type="ECO:0000313" key="3">
    <source>
        <dbReference type="Proteomes" id="UP000438429"/>
    </source>
</evidence>
<name>A0A6A4TYQ8_SCOMX</name>
<dbReference type="EMBL" id="VEVO01000001">
    <property type="protein sequence ID" value="KAF0047621.1"/>
    <property type="molecule type" value="Genomic_DNA"/>
</dbReference>
<proteinExistence type="predicted"/>
<evidence type="ECO:0000313" key="2">
    <source>
        <dbReference type="EMBL" id="KAF0047621.1"/>
    </source>
</evidence>
<accession>A0A6A4TYQ8</accession>
<evidence type="ECO:0000256" key="1">
    <source>
        <dbReference type="SAM" id="MobiDB-lite"/>
    </source>
</evidence>
<organism evidence="2 3">
    <name type="scientific">Scophthalmus maximus</name>
    <name type="common">Turbot</name>
    <name type="synonym">Psetta maxima</name>
    <dbReference type="NCBI Taxonomy" id="52904"/>
    <lineage>
        <taxon>Eukaryota</taxon>
        <taxon>Metazoa</taxon>
        <taxon>Chordata</taxon>
        <taxon>Craniata</taxon>
        <taxon>Vertebrata</taxon>
        <taxon>Euteleostomi</taxon>
        <taxon>Actinopterygii</taxon>
        <taxon>Neopterygii</taxon>
        <taxon>Teleostei</taxon>
        <taxon>Neoteleostei</taxon>
        <taxon>Acanthomorphata</taxon>
        <taxon>Carangaria</taxon>
        <taxon>Pleuronectiformes</taxon>
        <taxon>Pleuronectoidei</taxon>
        <taxon>Scophthalmidae</taxon>
        <taxon>Scophthalmus</taxon>
    </lineage>
</organism>
<feature type="region of interest" description="Disordered" evidence="1">
    <location>
        <begin position="1"/>
        <end position="30"/>
    </location>
</feature>
<comment type="caution">
    <text evidence="2">The sequence shown here is derived from an EMBL/GenBank/DDBJ whole genome shotgun (WGS) entry which is preliminary data.</text>
</comment>
<dbReference type="Proteomes" id="UP000438429">
    <property type="component" value="Unassembled WGS sequence"/>
</dbReference>